<organism evidence="2 3">
    <name type="scientific">Hepatospora eriocheir</name>
    <dbReference type="NCBI Taxonomy" id="1081669"/>
    <lineage>
        <taxon>Eukaryota</taxon>
        <taxon>Fungi</taxon>
        <taxon>Fungi incertae sedis</taxon>
        <taxon>Microsporidia</taxon>
        <taxon>Hepatosporidae</taxon>
        <taxon>Hepatospora</taxon>
    </lineage>
</organism>
<feature type="transmembrane region" description="Helical" evidence="1">
    <location>
        <begin position="301"/>
        <end position="322"/>
    </location>
</feature>
<keyword evidence="1" id="KW-1133">Transmembrane helix</keyword>
<feature type="transmembrane region" description="Helical" evidence="1">
    <location>
        <begin position="46"/>
        <end position="71"/>
    </location>
</feature>
<accession>A0A1X0QKZ5</accession>
<feature type="transmembrane region" description="Helical" evidence="1">
    <location>
        <begin position="215"/>
        <end position="236"/>
    </location>
</feature>
<feature type="transmembrane region" description="Helical" evidence="1">
    <location>
        <begin position="242"/>
        <end position="265"/>
    </location>
</feature>
<feature type="transmembrane region" description="Helical" evidence="1">
    <location>
        <begin position="185"/>
        <end position="203"/>
    </location>
</feature>
<evidence type="ECO:0000256" key="1">
    <source>
        <dbReference type="SAM" id="Phobius"/>
    </source>
</evidence>
<sequence>MEIKTKVLREVLKQFYFIFLFFLTFIKNSFQYIYELFNEGGCIDFNIIVHCPIFLCMIFCIIIGLIASHYYVKDIAVHINLGFFINEFLVILFYVFNSFEKKIESEEMQNLKPLVDNFINKEINDINADSDLDLKITFVNTLLCEKFEKNNKGCLKETYLFCVELLIYMIISNFSNRLISTEKTLILFILIIMSLKTCLKAFLDNDETIIVYLKMCECNIFYLITCVIIFILSSFVKLVRDVLVNVILSVFYSIILSLLISFIYYEKYEFYSRLKLLLLDEDVLIRNVNFIISDKKFEIEFIFMGCFILYLITIFLTWRLFWKKKIIV</sequence>
<dbReference type="Proteomes" id="UP000192501">
    <property type="component" value="Unassembled WGS sequence"/>
</dbReference>
<evidence type="ECO:0000313" key="2">
    <source>
        <dbReference type="EMBL" id="ORE00443.1"/>
    </source>
</evidence>
<gene>
    <name evidence="2" type="ORF">A0H76_803</name>
</gene>
<dbReference type="EMBL" id="LTAI01000019">
    <property type="protein sequence ID" value="ORE00443.1"/>
    <property type="molecule type" value="Genomic_DNA"/>
</dbReference>
<reference evidence="2 3" key="1">
    <citation type="journal article" date="2017" name="Environ. Microbiol.">
        <title>Decay of the glycolytic pathway and adaptation to intranuclear parasitism within Enterocytozoonidae microsporidia.</title>
        <authorList>
            <person name="Wiredu Boakye D."/>
            <person name="Jaroenlak P."/>
            <person name="Prachumwat A."/>
            <person name="Williams T.A."/>
            <person name="Bateman K.S."/>
            <person name="Itsathitphaisarn O."/>
            <person name="Sritunyalucksana K."/>
            <person name="Paszkiewicz K.H."/>
            <person name="Moore K.A."/>
            <person name="Stentiford G.D."/>
            <person name="Williams B.A."/>
        </authorList>
    </citation>
    <scope>NUCLEOTIDE SEQUENCE [LARGE SCALE GENOMIC DNA]</scope>
    <source>
        <strain evidence="3">canceri</strain>
    </source>
</reference>
<keyword evidence="1" id="KW-0812">Transmembrane</keyword>
<evidence type="ECO:0000313" key="3">
    <source>
        <dbReference type="Proteomes" id="UP000192501"/>
    </source>
</evidence>
<protein>
    <submittedName>
        <fullName evidence="2">Uncharacterized protein</fullName>
    </submittedName>
</protein>
<feature type="transmembrane region" description="Helical" evidence="1">
    <location>
        <begin position="77"/>
        <end position="96"/>
    </location>
</feature>
<feature type="transmembrane region" description="Helical" evidence="1">
    <location>
        <begin position="15"/>
        <end position="34"/>
    </location>
</feature>
<dbReference type="VEuPathDB" id="MicrosporidiaDB:A0H76_803"/>
<keyword evidence="1" id="KW-0472">Membrane</keyword>
<comment type="caution">
    <text evidence="2">The sequence shown here is derived from an EMBL/GenBank/DDBJ whole genome shotgun (WGS) entry which is preliminary data.</text>
</comment>
<proteinExistence type="predicted"/>
<dbReference type="VEuPathDB" id="MicrosporidiaDB:HERIO_262"/>
<name>A0A1X0QKZ5_9MICR</name>
<dbReference type="AlphaFoldDB" id="A0A1X0QKZ5"/>